<evidence type="ECO:0000259" key="1">
    <source>
        <dbReference type="Pfam" id="PF12688"/>
    </source>
</evidence>
<dbReference type="InterPro" id="IPR041656">
    <property type="entry name" value="TPR_5"/>
</dbReference>
<organism evidence="2 3">
    <name type="scientific">Naasia aerilata</name>
    <dbReference type="NCBI Taxonomy" id="1162966"/>
    <lineage>
        <taxon>Bacteria</taxon>
        <taxon>Bacillati</taxon>
        <taxon>Actinomycetota</taxon>
        <taxon>Actinomycetes</taxon>
        <taxon>Micrococcales</taxon>
        <taxon>Microbacteriaceae</taxon>
        <taxon>Naasia</taxon>
    </lineage>
</organism>
<keyword evidence="3" id="KW-1185">Reference proteome</keyword>
<evidence type="ECO:0000313" key="2">
    <source>
        <dbReference type="EMBL" id="BDZ47115.1"/>
    </source>
</evidence>
<reference evidence="3" key="1">
    <citation type="journal article" date="2019" name="Int. J. Syst. Evol. Microbiol.">
        <title>The Global Catalogue of Microorganisms (GCM) 10K type strain sequencing project: providing services to taxonomists for standard genome sequencing and annotation.</title>
        <authorList>
            <consortium name="The Broad Institute Genomics Platform"/>
            <consortium name="The Broad Institute Genome Sequencing Center for Infectious Disease"/>
            <person name="Wu L."/>
            <person name="Ma J."/>
        </authorList>
    </citation>
    <scope>NUCLEOTIDE SEQUENCE [LARGE SCALE GENOMIC DNA]</scope>
    <source>
        <strain evidence="3">NBRC 108725</strain>
    </source>
</reference>
<sequence>MSPVDVVEWEQRIADAWERFDELGDERFLALLAKLAPQGPEAAALYEQGSAFDSTGHEAEAVELYERALAAGLGEDRRRQAVIQLASSLRNLGRAADGAALLEAEQSAVSDELDDAVRAFLALCLVDAGREREAVGVALQALAAHLPRYARSVRAYAGELRGSGSDRI</sequence>
<dbReference type="Proteomes" id="UP001321498">
    <property type="component" value="Chromosome"/>
</dbReference>
<feature type="domain" description="Tetratrico peptide repeat group 5" evidence="1">
    <location>
        <begin position="43"/>
        <end position="160"/>
    </location>
</feature>
<evidence type="ECO:0000313" key="3">
    <source>
        <dbReference type="Proteomes" id="UP001321498"/>
    </source>
</evidence>
<protein>
    <recommendedName>
        <fullName evidence="1">Tetratrico peptide repeat group 5 domain-containing protein</fullName>
    </recommendedName>
</protein>
<gene>
    <name evidence="2" type="ORF">GCM10025866_30240</name>
</gene>
<dbReference type="SUPFAM" id="SSF48452">
    <property type="entry name" value="TPR-like"/>
    <property type="match status" value="1"/>
</dbReference>
<dbReference type="Gene3D" id="1.25.40.10">
    <property type="entry name" value="Tetratricopeptide repeat domain"/>
    <property type="match status" value="1"/>
</dbReference>
<proteinExistence type="predicted"/>
<name>A0ABN6XU01_9MICO</name>
<dbReference type="EMBL" id="AP027731">
    <property type="protein sequence ID" value="BDZ47115.1"/>
    <property type="molecule type" value="Genomic_DNA"/>
</dbReference>
<dbReference type="Pfam" id="PF12688">
    <property type="entry name" value="TPR_5"/>
    <property type="match status" value="1"/>
</dbReference>
<accession>A0ABN6XU01</accession>
<dbReference type="InterPro" id="IPR011990">
    <property type="entry name" value="TPR-like_helical_dom_sf"/>
</dbReference>